<proteinExistence type="predicted"/>
<protein>
    <submittedName>
        <fullName evidence="1">Predicted kinase</fullName>
    </submittedName>
</protein>
<dbReference type="STRING" id="95161.SAMN05660874_00523"/>
<dbReference type="RefSeq" id="WP_093413392.1">
    <property type="nucleotide sequence ID" value="NZ_FOZX01000001.1"/>
</dbReference>
<keyword evidence="1" id="KW-0418">Kinase</keyword>
<gene>
    <name evidence="1" type="ORF">SAMN05660874_00523</name>
</gene>
<keyword evidence="2" id="KW-1185">Reference proteome</keyword>
<accession>A0A1I6P7F4</accession>
<dbReference type="GO" id="GO:0016301">
    <property type="term" value="F:kinase activity"/>
    <property type="evidence" value="ECO:0007669"/>
    <property type="project" value="UniProtKB-KW"/>
</dbReference>
<dbReference type="AlphaFoldDB" id="A0A1I6P7F4"/>
<dbReference type="Pfam" id="PF13671">
    <property type="entry name" value="AAA_33"/>
    <property type="match status" value="1"/>
</dbReference>
<dbReference type="Proteomes" id="UP000198852">
    <property type="component" value="Unassembled WGS sequence"/>
</dbReference>
<dbReference type="Gene3D" id="3.40.50.300">
    <property type="entry name" value="P-loop containing nucleotide triphosphate hydrolases"/>
    <property type="match status" value="1"/>
</dbReference>
<name>A0A1I6P7F4_9PSEU</name>
<dbReference type="EMBL" id="FOZX01000001">
    <property type="protein sequence ID" value="SFS36123.1"/>
    <property type="molecule type" value="Genomic_DNA"/>
</dbReference>
<keyword evidence="1" id="KW-0808">Transferase</keyword>
<dbReference type="OrthoDB" id="3523587at2"/>
<evidence type="ECO:0000313" key="1">
    <source>
        <dbReference type="EMBL" id="SFS36123.1"/>
    </source>
</evidence>
<dbReference type="SUPFAM" id="SSF52540">
    <property type="entry name" value="P-loop containing nucleoside triphosphate hydrolases"/>
    <property type="match status" value="1"/>
</dbReference>
<dbReference type="InterPro" id="IPR027417">
    <property type="entry name" value="P-loop_NTPase"/>
</dbReference>
<organism evidence="1 2">
    <name type="scientific">Saccharopolyspora flava</name>
    <dbReference type="NCBI Taxonomy" id="95161"/>
    <lineage>
        <taxon>Bacteria</taxon>
        <taxon>Bacillati</taxon>
        <taxon>Actinomycetota</taxon>
        <taxon>Actinomycetes</taxon>
        <taxon>Pseudonocardiales</taxon>
        <taxon>Pseudonocardiaceae</taxon>
        <taxon>Saccharopolyspora</taxon>
    </lineage>
</organism>
<sequence>MDISDASPVSADPTPSVRVGRRTLVVLAGVPGAGKSTVLAKLRADADVVRLDSEQVRARLRELSPGIPYRFYRPVVHLVHRSRIAWSCLVARGPVVAHEPATRASTRALLLVFARLSGRRTVLVWLHVDPDSALDGQRARGRLIRSGSFRRHVLRAERMHRRLLAGETLPGWRRVHLFTRSQVARGLRLDVET</sequence>
<evidence type="ECO:0000313" key="2">
    <source>
        <dbReference type="Proteomes" id="UP000198852"/>
    </source>
</evidence>
<reference evidence="2" key="1">
    <citation type="submission" date="2016-10" db="EMBL/GenBank/DDBJ databases">
        <authorList>
            <person name="Varghese N."/>
            <person name="Submissions S."/>
        </authorList>
    </citation>
    <scope>NUCLEOTIDE SEQUENCE [LARGE SCALE GENOMIC DNA]</scope>
    <source>
        <strain evidence="2">DSM 44771</strain>
    </source>
</reference>